<dbReference type="PRINTS" id="PR00598">
    <property type="entry name" value="HTHMARR"/>
</dbReference>
<dbReference type="SUPFAM" id="SSF46785">
    <property type="entry name" value="Winged helix' DNA-binding domain"/>
    <property type="match status" value="1"/>
</dbReference>
<keyword evidence="6" id="KW-1185">Reference proteome</keyword>
<sequence>MENRNDSLGILLHEAARAVRKAFERRVSRHGLSSAQWRMLVTVTKCAEATTQARLADLLEIEPISVSRLVDRMEAAGWVERRPDPLDRRVRLVVPTDRARAVHAEIRAMADEVYGEALGGLTGEQRQALLGGLSRVIANLNEAAGQVAQGVEQDDNR</sequence>
<dbReference type="Gene3D" id="1.10.10.10">
    <property type="entry name" value="Winged helix-like DNA-binding domain superfamily/Winged helix DNA-binding domain"/>
    <property type="match status" value="1"/>
</dbReference>
<dbReference type="InterPro" id="IPR036388">
    <property type="entry name" value="WH-like_DNA-bd_sf"/>
</dbReference>
<evidence type="ECO:0000313" key="6">
    <source>
        <dbReference type="Proteomes" id="UP000619033"/>
    </source>
</evidence>
<dbReference type="PROSITE" id="PS01117">
    <property type="entry name" value="HTH_MARR_1"/>
    <property type="match status" value="1"/>
</dbReference>
<dbReference type="InterPro" id="IPR039422">
    <property type="entry name" value="MarR/SlyA-like"/>
</dbReference>
<reference evidence="5" key="1">
    <citation type="submission" date="2021-01" db="EMBL/GenBank/DDBJ databases">
        <title>Genome seq and assembly of Tabrizicola sp. KVB23.</title>
        <authorList>
            <person name="Chhetri G."/>
        </authorList>
    </citation>
    <scope>NUCLEOTIDE SEQUENCE</scope>
    <source>
        <strain evidence="5">KVB23</strain>
    </source>
</reference>
<dbReference type="SMART" id="SM00347">
    <property type="entry name" value="HTH_MARR"/>
    <property type="match status" value="1"/>
</dbReference>
<keyword evidence="2" id="KW-0238">DNA-binding</keyword>
<dbReference type="InterPro" id="IPR023187">
    <property type="entry name" value="Tscrpt_reg_MarR-type_CS"/>
</dbReference>
<dbReference type="Proteomes" id="UP000619033">
    <property type="component" value="Unassembled WGS sequence"/>
</dbReference>
<dbReference type="PANTHER" id="PTHR33164:SF64">
    <property type="entry name" value="TRANSCRIPTIONAL REGULATOR SLYA"/>
    <property type="match status" value="1"/>
</dbReference>
<evidence type="ECO:0000256" key="2">
    <source>
        <dbReference type="ARBA" id="ARBA00023125"/>
    </source>
</evidence>
<dbReference type="InterPro" id="IPR000835">
    <property type="entry name" value="HTH_MarR-typ"/>
</dbReference>
<dbReference type="Pfam" id="PF12802">
    <property type="entry name" value="MarR_2"/>
    <property type="match status" value="1"/>
</dbReference>
<dbReference type="RefSeq" id="WP_202660018.1">
    <property type="nucleotide sequence ID" value="NZ_JAESVP010000004.1"/>
</dbReference>
<evidence type="ECO:0000256" key="1">
    <source>
        <dbReference type="ARBA" id="ARBA00023015"/>
    </source>
</evidence>
<dbReference type="EMBL" id="JAESVP010000004">
    <property type="protein sequence ID" value="MBL4928352.1"/>
    <property type="molecule type" value="Genomic_DNA"/>
</dbReference>
<gene>
    <name evidence="5" type="ORF">JI744_09570</name>
</gene>
<feature type="domain" description="HTH marR-type" evidence="4">
    <location>
        <begin position="5"/>
        <end position="138"/>
    </location>
</feature>
<keyword evidence="3" id="KW-0804">Transcription</keyword>
<proteinExistence type="predicted"/>
<organism evidence="5 6">
    <name type="scientific">Fuscibacter oryzae</name>
    <dbReference type="NCBI Taxonomy" id="2803939"/>
    <lineage>
        <taxon>Bacteria</taxon>
        <taxon>Pseudomonadati</taxon>
        <taxon>Pseudomonadota</taxon>
        <taxon>Alphaproteobacteria</taxon>
        <taxon>Rhodobacterales</taxon>
        <taxon>Paracoccaceae</taxon>
        <taxon>Fuscibacter</taxon>
    </lineage>
</organism>
<evidence type="ECO:0000256" key="3">
    <source>
        <dbReference type="ARBA" id="ARBA00023163"/>
    </source>
</evidence>
<protein>
    <submittedName>
        <fullName evidence="5">MarR family transcriptional regulator</fullName>
    </submittedName>
</protein>
<dbReference type="GO" id="GO:0003677">
    <property type="term" value="F:DNA binding"/>
    <property type="evidence" value="ECO:0007669"/>
    <property type="project" value="UniProtKB-KW"/>
</dbReference>
<dbReference type="InterPro" id="IPR036390">
    <property type="entry name" value="WH_DNA-bd_sf"/>
</dbReference>
<name>A0A8J7SUC3_9RHOB</name>
<keyword evidence="1" id="KW-0805">Transcription regulation</keyword>
<dbReference type="PROSITE" id="PS50995">
    <property type="entry name" value="HTH_MARR_2"/>
    <property type="match status" value="1"/>
</dbReference>
<dbReference type="AlphaFoldDB" id="A0A8J7SUC3"/>
<dbReference type="PANTHER" id="PTHR33164">
    <property type="entry name" value="TRANSCRIPTIONAL REGULATOR, MARR FAMILY"/>
    <property type="match status" value="1"/>
</dbReference>
<accession>A0A8J7SUC3</accession>
<dbReference type="GO" id="GO:0003700">
    <property type="term" value="F:DNA-binding transcription factor activity"/>
    <property type="evidence" value="ECO:0007669"/>
    <property type="project" value="InterPro"/>
</dbReference>
<comment type="caution">
    <text evidence="5">The sequence shown here is derived from an EMBL/GenBank/DDBJ whole genome shotgun (WGS) entry which is preliminary data.</text>
</comment>
<evidence type="ECO:0000259" key="4">
    <source>
        <dbReference type="PROSITE" id="PS50995"/>
    </source>
</evidence>
<dbReference type="GO" id="GO:0006950">
    <property type="term" value="P:response to stress"/>
    <property type="evidence" value="ECO:0007669"/>
    <property type="project" value="TreeGrafter"/>
</dbReference>
<evidence type="ECO:0000313" key="5">
    <source>
        <dbReference type="EMBL" id="MBL4928352.1"/>
    </source>
</evidence>